<evidence type="ECO:0000313" key="1">
    <source>
        <dbReference type="EMBL" id="CSB94780.1"/>
    </source>
</evidence>
<dbReference type="Proteomes" id="UP000041770">
    <property type="component" value="Unassembled WGS sequence"/>
</dbReference>
<gene>
    <name evidence="1" type="ORF">ERS013200_00124</name>
</gene>
<protein>
    <submittedName>
        <fullName evidence="1">Uncharacterized protein</fullName>
    </submittedName>
</protein>
<accession>A0A655U1R6</accession>
<organism evidence="1 2">
    <name type="scientific">Vibrio cholerae</name>
    <dbReference type="NCBI Taxonomy" id="666"/>
    <lineage>
        <taxon>Bacteria</taxon>
        <taxon>Pseudomonadati</taxon>
        <taxon>Pseudomonadota</taxon>
        <taxon>Gammaproteobacteria</taxon>
        <taxon>Vibrionales</taxon>
        <taxon>Vibrionaceae</taxon>
        <taxon>Vibrio</taxon>
    </lineage>
</organism>
<dbReference type="EMBL" id="CWQY01000001">
    <property type="protein sequence ID" value="CSB94780.1"/>
    <property type="molecule type" value="Genomic_DNA"/>
</dbReference>
<evidence type="ECO:0000313" key="2">
    <source>
        <dbReference type="Proteomes" id="UP000041770"/>
    </source>
</evidence>
<dbReference type="AlphaFoldDB" id="A0A655U1R6"/>
<name>A0A655U1R6_VIBCL</name>
<sequence length="47" mass="4948">MVSIMLTRAKAATAGAVVYKNAINTNAQPAETRASDTLGTVKKRIIT</sequence>
<proteinExistence type="predicted"/>
<reference evidence="1 2" key="1">
    <citation type="submission" date="2015-07" db="EMBL/GenBank/DDBJ databases">
        <authorList>
            <consortium name="Pathogen Informatics"/>
        </authorList>
    </citation>
    <scope>NUCLEOTIDE SEQUENCE [LARGE SCALE GENOMIC DNA]</scope>
    <source>
        <strain evidence="1 2">A316</strain>
    </source>
</reference>